<dbReference type="Pfam" id="PF07797">
    <property type="entry name" value="DUF1639"/>
    <property type="match status" value="1"/>
</dbReference>
<name>A0AAW1VRU7_RUBAR</name>
<feature type="compositionally biased region" description="Polar residues" evidence="1">
    <location>
        <begin position="58"/>
        <end position="72"/>
    </location>
</feature>
<keyword evidence="3" id="KW-1185">Reference proteome</keyword>
<feature type="compositionally biased region" description="Basic residues" evidence="1">
    <location>
        <begin position="184"/>
        <end position="194"/>
    </location>
</feature>
<dbReference type="Proteomes" id="UP001457282">
    <property type="component" value="Unassembled WGS sequence"/>
</dbReference>
<protein>
    <submittedName>
        <fullName evidence="2">Uncharacterized protein</fullName>
    </submittedName>
</protein>
<accession>A0AAW1VRU7</accession>
<dbReference type="InterPro" id="IPR012438">
    <property type="entry name" value="DUF1639"/>
</dbReference>
<dbReference type="AlphaFoldDB" id="A0AAW1VRU7"/>
<dbReference type="PANTHER" id="PTHR33130:SF40">
    <property type="entry name" value="CHROMOGRANIN (DUF1639)"/>
    <property type="match status" value="1"/>
</dbReference>
<dbReference type="EMBL" id="JBEDUW010000007">
    <property type="protein sequence ID" value="KAK9911068.1"/>
    <property type="molecule type" value="Genomic_DNA"/>
</dbReference>
<evidence type="ECO:0000313" key="3">
    <source>
        <dbReference type="Proteomes" id="UP001457282"/>
    </source>
</evidence>
<dbReference type="PANTHER" id="PTHR33130">
    <property type="entry name" value="PUTATIVE (DUF1639)-RELATED"/>
    <property type="match status" value="1"/>
</dbReference>
<gene>
    <name evidence="2" type="ORF">M0R45_034992</name>
</gene>
<comment type="caution">
    <text evidence="2">The sequence shown here is derived from an EMBL/GenBank/DDBJ whole genome shotgun (WGS) entry which is preliminary data.</text>
</comment>
<proteinExistence type="predicted"/>
<reference evidence="2 3" key="1">
    <citation type="journal article" date="2023" name="G3 (Bethesda)">
        <title>A chromosome-length genome assembly and annotation of blackberry (Rubus argutus, cv. 'Hillquist').</title>
        <authorList>
            <person name="Bruna T."/>
            <person name="Aryal R."/>
            <person name="Dudchenko O."/>
            <person name="Sargent D.J."/>
            <person name="Mead D."/>
            <person name="Buti M."/>
            <person name="Cavallini A."/>
            <person name="Hytonen T."/>
            <person name="Andres J."/>
            <person name="Pham M."/>
            <person name="Weisz D."/>
            <person name="Mascagni F."/>
            <person name="Usai G."/>
            <person name="Natali L."/>
            <person name="Bassil N."/>
            <person name="Fernandez G.E."/>
            <person name="Lomsadze A."/>
            <person name="Armour M."/>
            <person name="Olukolu B."/>
            <person name="Poorten T."/>
            <person name="Britton C."/>
            <person name="Davik J."/>
            <person name="Ashrafi H."/>
            <person name="Aiden E.L."/>
            <person name="Borodovsky M."/>
            <person name="Worthington M."/>
        </authorList>
    </citation>
    <scope>NUCLEOTIDE SEQUENCE [LARGE SCALE GENOMIC DNA]</scope>
    <source>
        <strain evidence="2">PI 553951</strain>
    </source>
</reference>
<feature type="region of interest" description="Disordered" evidence="1">
    <location>
        <begin position="1"/>
        <end position="131"/>
    </location>
</feature>
<organism evidence="2 3">
    <name type="scientific">Rubus argutus</name>
    <name type="common">Southern blackberry</name>
    <dbReference type="NCBI Taxonomy" id="59490"/>
    <lineage>
        <taxon>Eukaryota</taxon>
        <taxon>Viridiplantae</taxon>
        <taxon>Streptophyta</taxon>
        <taxon>Embryophyta</taxon>
        <taxon>Tracheophyta</taxon>
        <taxon>Spermatophyta</taxon>
        <taxon>Magnoliopsida</taxon>
        <taxon>eudicotyledons</taxon>
        <taxon>Gunneridae</taxon>
        <taxon>Pentapetalae</taxon>
        <taxon>rosids</taxon>
        <taxon>fabids</taxon>
        <taxon>Rosales</taxon>
        <taxon>Rosaceae</taxon>
        <taxon>Rosoideae</taxon>
        <taxon>Rosoideae incertae sedis</taxon>
        <taxon>Rubus</taxon>
    </lineage>
</organism>
<evidence type="ECO:0000313" key="2">
    <source>
        <dbReference type="EMBL" id="KAK9911068.1"/>
    </source>
</evidence>
<feature type="region of interest" description="Disordered" evidence="1">
    <location>
        <begin position="142"/>
        <end position="161"/>
    </location>
</feature>
<sequence length="220" mass="24256">MASTSTVSPNKSILQTHNHDVPLSQLKWIIKNPSGHSRRSGNHTQLVNHDSAAELPDPNSSNEETPTDQNQAPEAEAETEVEDQNPSSAAAAVSALASEEAEEVLPKTWNLRPRKTVPKPNGEASALKTGAPVVQYNKIQEAVPSRGTKGGQKKKKKEKRMEISLTLTKEEIEEDIYIMTGQKPSRRPKRRPKNVQKQLDNLSPGMFLDEVSVGSYRVHP</sequence>
<feature type="compositionally biased region" description="Polar residues" evidence="1">
    <location>
        <begin position="1"/>
        <end position="16"/>
    </location>
</feature>
<feature type="region of interest" description="Disordered" evidence="1">
    <location>
        <begin position="180"/>
        <end position="220"/>
    </location>
</feature>
<feature type="compositionally biased region" description="Low complexity" evidence="1">
    <location>
        <begin position="87"/>
        <end position="98"/>
    </location>
</feature>
<evidence type="ECO:0000256" key="1">
    <source>
        <dbReference type="SAM" id="MobiDB-lite"/>
    </source>
</evidence>